<dbReference type="SUPFAM" id="SSF53383">
    <property type="entry name" value="PLP-dependent transferases"/>
    <property type="match status" value="1"/>
</dbReference>
<dbReference type="Gene3D" id="3.90.1150.10">
    <property type="entry name" value="Aspartate Aminotransferase, domain 1"/>
    <property type="match status" value="1"/>
</dbReference>
<dbReference type="Pfam" id="PF00155">
    <property type="entry name" value="Aminotran_1_2"/>
    <property type="match status" value="1"/>
</dbReference>
<dbReference type="InterPro" id="IPR004839">
    <property type="entry name" value="Aminotransferase_I/II_large"/>
</dbReference>
<gene>
    <name evidence="2" type="ORF">V8J38_09210</name>
</gene>
<reference evidence="2 3" key="1">
    <citation type="submission" date="2024-02" db="EMBL/GenBank/DDBJ databases">
        <title>Distribution and functional of Brevundimonas-related endobacteria within Verticillium dahliae.</title>
        <authorList>
            <person name="Zeng H."/>
        </authorList>
    </citation>
    <scope>NUCLEOTIDE SEQUENCE [LARGE SCALE GENOMIC DNA]</scope>
    <source>
        <strain evidence="2 3">TRM 44200</strain>
    </source>
</reference>
<dbReference type="InterPro" id="IPR015422">
    <property type="entry name" value="PyrdxlP-dep_Trfase_small"/>
</dbReference>
<dbReference type="GO" id="GO:0008483">
    <property type="term" value="F:transaminase activity"/>
    <property type="evidence" value="ECO:0007669"/>
    <property type="project" value="UniProtKB-KW"/>
</dbReference>
<keyword evidence="2" id="KW-0032">Aminotransferase</keyword>
<feature type="domain" description="Aminotransferase class I/classII large" evidence="1">
    <location>
        <begin position="66"/>
        <end position="367"/>
    </location>
</feature>
<dbReference type="CDD" id="cd00609">
    <property type="entry name" value="AAT_like"/>
    <property type="match status" value="1"/>
</dbReference>
<accession>A0ABZ2ICE1</accession>
<sequence>MDSPSLYNGASYSAWSRNLYRLMPLQADARLLFESTIEEPTALLSALVAGAFDGRPTDRYTSVFGRGNSYLISAVAARYGAPERAVLTTTGVANGLSQVLAAFIQPGDGVLIETPGFDVLGGLTEAAGGVAMPLVRAAPDFDLTADALREALAPGVRMAVITNLHNPSGRRLSEETVLDLARAAAEKGAWLVIDEVYADFARPAVVSLPAAPNLVRLNSLAKVFGLYGLRCGWILADPTAAARIAAVNATREFGVSKLTHSVSALILENPDPFEAHWRTVLAERRPILEHHLAAMRADGLLDGAMPEFGCMAFPRVVRHADTLSLAERLWREDGLVTAPGEMFGLPGYMRLGIGLSPELMDEGLSRLHEALKR</sequence>
<evidence type="ECO:0000313" key="2">
    <source>
        <dbReference type="EMBL" id="WWT53449.1"/>
    </source>
</evidence>
<evidence type="ECO:0000259" key="1">
    <source>
        <dbReference type="Pfam" id="PF00155"/>
    </source>
</evidence>
<dbReference type="Gene3D" id="3.40.640.10">
    <property type="entry name" value="Type I PLP-dependent aspartate aminotransferase-like (Major domain)"/>
    <property type="match status" value="1"/>
</dbReference>
<dbReference type="RefSeq" id="WP_338575178.1">
    <property type="nucleotide sequence ID" value="NZ_CP146369.1"/>
</dbReference>
<dbReference type="PANTHER" id="PTHR43510">
    <property type="entry name" value="AMINOTRANSFERASE FUNCTION, HYPOTHETICAL (EUROFUNG)"/>
    <property type="match status" value="1"/>
</dbReference>
<organism evidence="2 3">
    <name type="scientific">Brevundimonas olei</name>
    <dbReference type="NCBI Taxonomy" id="657642"/>
    <lineage>
        <taxon>Bacteria</taxon>
        <taxon>Pseudomonadati</taxon>
        <taxon>Pseudomonadota</taxon>
        <taxon>Alphaproteobacteria</taxon>
        <taxon>Caulobacterales</taxon>
        <taxon>Caulobacteraceae</taxon>
        <taxon>Brevundimonas</taxon>
    </lineage>
</organism>
<keyword evidence="2" id="KW-0808">Transferase</keyword>
<dbReference type="PANTHER" id="PTHR43510:SF1">
    <property type="entry name" value="AMINOTRANSFERASE FUNCTION, HYPOTHETICAL (EUROFUNG)"/>
    <property type="match status" value="1"/>
</dbReference>
<evidence type="ECO:0000313" key="3">
    <source>
        <dbReference type="Proteomes" id="UP001363460"/>
    </source>
</evidence>
<dbReference type="InterPro" id="IPR015421">
    <property type="entry name" value="PyrdxlP-dep_Trfase_major"/>
</dbReference>
<dbReference type="Proteomes" id="UP001363460">
    <property type="component" value="Chromosome"/>
</dbReference>
<keyword evidence="3" id="KW-1185">Reference proteome</keyword>
<proteinExistence type="predicted"/>
<dbReference type="EMBL" id="CP146369">
    <property type="protein sequence ID" value="WWT53449.1"/>
    <property type="molecule type" value="Genomic_DNA"/>
</dbReference>
<name>A0ABZ2ICE1_9CAUL</name>
<dbReference type="InterPro" id="IPR015424">
    <property type="entry name" value="PyrdxlP-dep_Trfase"/>
</dbReference>
<protein>
    <submittedName>
        <fullName evidence="2">Pyridoxal phosphate-dependent aminotransferase</fullName>
    </submittedName>
</protein>